<organism evidence="1">
    <name type="scientific">Aureimonas frigidaquae</name>
    <dbReference type="NCBI Taxonomy" id="424757"/>
    <lineage>
        <taxon>Bacteria</taxon>
        <taxon>Pseudomonadati</taxon>
        <taxon>Pseudomonadota</taxon>
        <taxon>Alphaproteobacteria</taxon>
        <taxon>Hyphomicrobiales</taxon>
        <taxon>Aurantimonadaceae</taxon>
        <taxon>Aureimonas</taxon>
    </lineage>
</organism>
<dbReference type="EMBL" id="LC066377">
    <property type="protein sequence ID" value="BAT28511.1"/>
    <property type="molecule type" value="Genomic_DNA"/>
</dbReference>
<dbReference type="Gene3D" id="3.40.50.2300">
    <property type="match status" value="2"/>
</dbReference>
<dbReference type="RefSeq" id="WP_062226044.1">
    <property type="nucleotide sequence ID" value="NZ_BBWR01000002.1"/>
</dbReference>
<dbReference type="Pfam" id="PF13433">
    <property type="entry name" value="Peripla_BP_5"/>
    <property type="match status" value="2"/>
</dbReference>
<name>A0A0P0Z3B7_9HYPH</name>
<sequence>MRRPIPLGILFSRSGDYALLSRTSHDGAMAGIEAVNADPRRTIRFEPQERDPGSRADAYGPLCAELLQIGGLRHIVGCVTSSSRKEVIPLMERHEAMLWYAAPYEGFEANERVIYTHACPNQHIVPLLNYALPRHGREVFLLGSNYVWGWENNRVAREIVGAWNGRILGERFLPVGDGDVSRIIAEIRATRPTLIVNNMIGQSSYALLRALAELGREDPAFRPDRCPVLSCDLMETELPALAGAAEGHLVVGPYFADLQPPRSSMEAAAHASVLVLADLIEAADSADPAALRRFIGTRVHQTPLGRLQIDARTQHSHLPVLVGRITGNRFVPVWQSREPIAPDPYLSHHDARGPLAERPLRVVS</sequence>
<dbReference type="OrthoDB" id="9802022at2"/>
<accession>A0A0P0Z3B7</accession>
<dbReference type="InterPro" id="IPR028082">
    <property type="entry name" value="Peripla_BP_I"/>
</dbReference>
<evidence type="ECO:0000313" key="1">
    <source>
        <dbReference type="EMBL" id="BAT28511.1"/>
    </source>
</evidence>
<dbReference type="PANTHER" id="PTHR47628:SF1">
    <property type="entry name" value="ALIPHATIC AMIDASE EXPRESSION-REGULATING PROTEIN"/>
    <property type="match status" value="1"/>
</dbReference>
<proteinExistence type="predicted"/>
<dbReference type="PANTHER" id="PTHR47628">
    <property type="match status" value="1"/>
</dbReference>
<reference evidence="1" key="1">
    <citation type="journal article" date="2015" name="Proc. Natl. Acad. Sci. U.S.A.">
        <title>Bacterial clade with the ribosomal RNA operon on a small plasmid rather than the chromosome.</title>
        <authorList>
            <person name="Anda M."/>
            <person name="Ohtsubo Y."/>
            <person name="Okubo T."/>
            <person name="Sugawara M."/>
            <person name="Nagata Y."/>
            <person name="Tsuda M."/>
            <person name="Minamisawa K."/>
            <person name="Mitsui H."/>
        </authorList>
    </citation>
    <scope>NUCLEOTIDE SEQUENCE</scope>
    <source>
        <strain evidence="1">JCM 14755</strain>
    </source>
</reference>
<protein>
    <submittedName>
        <fullName evidence="1">Negative amidase regulator, AmiC</fullName>
    </submittedName>
</protein>
<dbReference type="AlphaFoldDB" id="A0A0P0Z3B7"/>
<dbReference type="SUPFAM" id="SSF53822">
    <property type="entry name" value="Periplasmic binding protein-like I"/>
    <property type="match status" value="1"/>
</dbReference>